<feature type="compositionally biased region" description="Basic and acidic residues" evidence="2">
    <location>
        <begin position="509"/>
        <end position="531"/>
    </location>
</feature>
<evidence type="ECO:0000313" key="4">
    <source>
        <dbReference type="EMBL" id="KAF2502209.1"/>
    </source>
</evidence>
<feature type="coiled-coil region" evidence="1">
    <location>
        <begin position="1007"/>
        <end position="1034"/>
    </location>
</feature>
<keyword evidence="3" id="KW-1133">Transmembrane helix</keyword>
<proteinExistence type="predicted"/>
<feature type="region of interest" description="Disordered" evidence="2">
    <location>
        <begin position="649"/>
        <end position="702"/>
    </location>
</feature>
<protein>
    <submittedName>
        <fullName evidence="4">Uncharacterized protein</fullName>
    </submittedName>
</protein>
<name>A0A6A6RBZ2_9PEZI</name>
<gene>
    <name evidence="4" type="ORF">BU16DRAFT_576256</name>
</gene>
<keyword evidence="3" id="KW-0472">Membrane</keyword>
<sequence length="1067" mass="119297">MPASGKLALPPLLSVSTLHKPTAYIDSRIVFRADEMTPSQRASSASSASTTPCGNARPSRIRRKRRTRSSLSTTLSQYATLVMPPPSATVKPVRLLTPADPRKPSFANLPAEIRNEIYYYVAASFPYSLTVTGQRQTRTPLHNIHPQIKHEFGSLFFAMPRTYVFGGFDTYDTLAISRANAFFESAAFIHVMITKASKIELVLDSTVAIGVSGAGPARGHGKLTNGQAVKLAAQITRLTNRWMFNEYTRLEEGGVGAVQKCRDALEKLHEDMASLCDSLESLEDNFDIVGDLLCTALPGLVSECFFRTDKIYLDIAIVFRERALYGLTVQGRSDLREQDKEFAKQPHSHSSFSQSSVHHRLQRTAQSSNSTCSMGNTIPTDKVAAASSQSSQNDSPPASTRAVTLYKIFCSLVSLWTIFHFLKVTSSGLPTILDLQVPVYQVPRGCSNFPVAVVVSQSPSVSPIPTPSSVPAYNHGSQDVDQYSDYGLDDNIKEQEHIASTECESQGCRMEKRERGGLSDHDRSQLIHDELEKSKNLDRTLDVSKRALESSSSRESSDPIESTNPTEPIKSSNTTEKAEPAGRKIKLLHLGRKVKNHFQIGFTRLKFLASLVEDRIARDKFWKKLKNFRKFAELAKRRGPPRIAHEAFEEASDVQDQLQEPAAPSHSNKTTTTEASPEEPTQAEFHETHNPRDAIEPTKTSQRLFERTNQADQPEFPKYWEDIPKYCATFPLEKMTRIPMPLRTLHHSTRVLLSALLSEPEYRLTILVELAARLFRSIEVLLLSTIIGLYIAMLFLASETLAEDSQLSDVLAILYLRKLRVPYFPLSVPLSFAGILYTFYDDSPFDSTASAAYASFFSSVLDATGEAIHNAWERPIADTIEDTVDGIIFALDDITRAFVRDMFVYLPAFVISRLAFYANLFSSTAGIIATYTRKGVEAYAEHSVLFPYLKIWLDSVWSIGNKLVNLVVAASGQVTAHVRAGVEAVLGSIRIEIHPEDMSQSEKLQPAEKREDILRNLREDKKRAREEKAMERKMKADDEDWVVHSLETVLEEDEDEDEGFVQVRFLD</sequence>
<keyword evidence="1" id="KW-0175">Coiled coil</keyword>
<dbReference type="OrthoDB" id="3798351at2759"/>
<feature type="compositionally biased region" description="Low complexity" evidence="2">
    <location>
        <begin position="670"/>
        <end position="683"/>
    </location>
</feature>
<evidence type="ECO:0000256" key="1">
    <source>
        <dbReference type="SAM" id="Coils"/>
    </source>
</evidence>
<feature type="region of interest" description="Disordered" evidence="2">
    <location>
        <begin position="36"/>
        <end position="71"/>
    </location>
</feature>
<accession>A0A6A6RBZ2</accession>
<feature type="transmembrane region" description="Helical" evidence="3">
    <location>
        <begin position="823"/>
        <end position="840"/>
    </location>
</feature>
<organism evidence="4 5">
    <name type="scientific">Lophium mytilinum</name>
    <dbReference type="NCBI Taxonomy" id="390894"/>
    <lineage>
        <taxon>Eukaryota</taxon>
        <taxon>Fungi</taxon>
        <taxon>Dikarya</taxon>
        <taxon>Ascomycota</taxon>
        <taxon>Pezizomycotina</taxon>
        <taxon>Dothideomycetes</taxon>
        <taxon>Pleosporomycetidae</taxon>
        <taxon>Mytilinidiales</taxon>
        <taxon>Mytilinidiaceae</taxon>
        <taxon>Lophium</taxon>
    </lineage>
</organism>
<dbReference type="EMBL" id="MU004181">
    <property type="protein sequence ID" value="KAF2502209.1"/>
    <property type="molecule type" value="Genomic_DNA"/>
</dbReference>
<feature type="compositionally biased region" description="Low complexity" evidence="2">
    <location>
        <begin position="549"/>
        <end position="562"/>
    </location>
</feature>
<feature type="region of interest" description="Disordered" evidence="2">
    <location>
        <begin position="545"/>
        <end position="580"/>
    </location>
</feature>
<feature type="region of interest" description="Disordered" evidence="2">
    <location>
        <begin position="499"/>
        <end position="531"/>
    </location>
</feature>
<evidence type="ECO:0000313" key="5">
    <source>
        <dbReference type="Proteomes" id="UP000799750"/>
    </source>
</evidence>
<keyword evidence="3" id="KW-0812">Transmembrane</keyword>
<feature type="compositionally biased region" description="Polar residues" evidence="2">
    <location>
        <begin position="563"/>
        <end position="575"/>
    </location>
</feature>
<feature type="region of interest" description="Disordered" evidence="2">
    <location>
        <begin position="338"/>
        <end position="359"/>
    </location>
</feature>
<dbReference type="Proteomes" id="UP000799750">
    <property type="component" value="Unassembled WGS sequence"/>
</dbReference>
<keyword evidence="5" id="KW-1185">Reference proteome</keyword>
<feature type="transmembrane region" description="Helical" evidence="3">
    <location>
        <begin position="780"/>
        <end position="802"/>
    </location>
</feature>
<feature type="compositionally biased region" description="Basic and acidic residues" evidence="2">
    <location>
        <begin position="684"/>
        <end position="696"/>
    </location>
</feature>
<reference evidence="4" key="1">
    <citation type="journal article" date="2020" name="Stud. Mycol.">
        <title>101 Dothideomycetes genomes: a test case for predicting lifestyles and emergence of pathogens.</title>
        <authorList>
            <person name="Haridas S."/>
            <person name="Albert R."/>
            <person name="Binder M."/>
            <person name="Bloem J."/>
            <person name="Labutti K."/>
            <person name="Salamov A."/>
            <person name="Andreopoulos B."/>
            <person name="Baker S."/>
            <person name="Barry K."/>
            <person name="Bills G."/>
            <person name="Bluhm B."/>
            <person name="Cannon C."/>
            <person name="Castanera R."/>
            <person name="Culley D."/>
            <person name="Daum C."/>
            <person name="Ezra D."/>
            <person name="Gonzalez J."/>
            <person name="Henrissat B."/>
            <person name="Kuo A."/>
            <person name="Liang C."/>
            <person name="Lipzen A."/>
            <person name="Lutzoni F."/>
            <person name="Magnuson J."/>
            <person name="Mondo S."/>
            <person name="Nolan M."/>
            <person name="Ohm R."/>
            <person name="Pangilinan J."/>
            <person name="Park H.-J."/>
            <person name="Ramirez L."/>
            <person name="Alfaro M."/>
            <person name="Sun H."/>
            <person name="Tritt A."/>
            <person name="Yoshinaga Y."/>
            <person name="Zwiers L.-H."/>
            <person name="Turgeon B."/>
            <person name="Goodwin S."/>
            <person name="Spatafora J."/>
            <person name="Crous P."/>
            <person name="Grigoriev I."/>
        </authorList>
    </citation>
    <scope>NUCLEOTIDE SEQUENCE</scope>
    <source>
        <strain evidence="4">CBS 269.34</strain>
    </source>
</reference>
<evidence type="ECO:0000256" key="3">
    <source>
        <dbReference type="SAM" id="Phobius"/>
    </source>
</evidence>
<dbReference type="AlphaFoldDB" id="A0A6A6RBZ2"/>
<feature type="compositionally biased region" description="Basic residues" evidence="2">
    <location>
        <begin position="59"/>
        <end position="68"/>
    </location>
</feature>
<evidence type="ECO:0000256" key="2">
    <source>
        <dbReference type="SAM" id="MobiDB-lite"/>
    </source>
</evidence>